<proteinExistence type="predicted"/>
<dbReference type="InterPro" id="IPR005546">
    <property type="entry name" value="Autotransporte_beta"/>
</dbReference>
<sequence length="1281" mass="126805">MSRASEPNPTCGVAFGDKRRRILPDSASIVGLTLAAGLLSAPTQGVGQTLTTTTGTTRLTGVRVYSAINNGSAATIVNNGATTGELSNAGVYTNNRVQTGDVARNTGTINNSAGAVWNGKVKAGANVAGGAIVNRGQWIGDIANAGGGVDNRNIVTGDVVNASGVFRNSTAASVVSGRVTNNGATTNVGVIRGGLINNAGTTTNRGVIDGGVAILGGTLTTTGAVAGGLINGPGGTVNAAGSIAGGVVNAGAFTVTGALVNSGGSFDNRGTAMLRLSGGDYTGVDRLTNSSTAAAGVRVDARRTLSAQTIENAAGATFLNFGTVATVAGFANSGTYRQTGATAALTGGLVNTAGGAVIAAGAMAGGVVNAGAFTVMGNLVNSGAAFDNRVAGTLRLGDGDYTGISLLTNRSTAALGVRVDPRRTLSATAVRNEAGATFNSSGTVRANTVENAAGATLINSGALATVSGLVNAGTYRQNGATATLTGGLVSAADGVVVASGSMAGGVANAGAFTVMGNLVNSGGAFDNTGNGTLRLADGDYTGIGALTNRSTSELGLRVDTGRTLSAQTIENAAGSTLINSGTLATGAGFVNAGVYRQTDAAATLTGGLVNAAGGTVIATGSLAGGLVNAGVFTVAGPLAGDGVSIFENRAGALLDVARDFTDLGRIVNAGTVAIGPGARLALRDAYLNAATGATTNAGTLAATGGTVNLSTQFANAGQIEGGVTNGDGAIAARFDNIGGEKGAGARILGTVTNRSLSVFDNTGVIEGDFVNEAGATLNAANTITGRIDNAGEINLRGTLDPTIVDNRNRLNLAEHRLEAAQVNNHAAGVVTATNGEIAGNFANAGVIDLTGGPNPAQNTLSVTGDYAGGGALRIAADLSSTATAHSGALLLGGAGSGNTAVSVSHGPVGYFAAPVQVVRDGGGSTYTLATGLGGGLLSVSLRQLSPGQWYLTSNLDTRPLSAVAGAVGSAIASAATGFFQNPASLVGAAPDARPNQFSLSLWTQAAAGRNDIASGAATTTGGGVAYQTQKTRALYEGYQVGSDLALSNIENTHVDAHLGVTAGQYFSHAYELLGSATTSAFNMPFVGVYGVLAGRGFYVDAMARHDFWNVNLTNAAARLDNTRVGGDGWGGSVSAGYRHELGAGWYLEPSAAMHVASASFGDVPVAAGDVPAALRLGDIRSVLGRAGLRMGASCVAGALALRPFATADVWREFEGDMQESFRQSDSRVPISVSRIGTFAQLGLGVSARLVDTGWGGFLSGDYRTGERLTGGAVKGGLRYIF</sequence>
<organism evidence="2 3">
    <name type="scientific">Methylocystis echinoides</name>
    <dbReference type="NCBI Taxonomy" id="29468"/>
    <lineage>
        <taxon>Bacteria</taxon>
        <taxon>Pseudomonadati</taxon>
        <taxon>Pseudomonadota</taxon>
        <taxon>Alphaproteobacteria</taxon>
        <taxon>Hyphomicrobiales</taxon>
        <taxon>Methylocystaceae</taxon>
        <taxon>Methylocystis</taxon>
    </lineage>
</organism>
<evidence type="ECO:0000313" key="3">
    <source>
        <dbReference type="Proteomes" id="UP001144323"/>
    </source>
</evidence>
<protein>
    <recommendedName>
        <fullName evidence="1">Autotransporter domain-containing protein</fullName>
    </recommendedName>
</protein>
<dbReference type="Proteomes" id="UP001144323">
    <property type="component" value="Unassembled WGS sequence"/>
</dbReference>
<feature type="domain" description="Autotransporter" evidence="1">
    <location>
        <begin position="994"/>
        <end position="1281"/>
    </location>
</feature>
<dbReference type="InterPro" id="IPR036709">
    <property type="entry name" value="Autotransporte_beta_dom_sf"/>
</dbReference>
<dbReference type="EMBL" id="BSEC01000001">
    <property type="protein sequence ID" value="GLI91181.1"/>
    <property type="molecule type" value="Genomic_DNA"/>
</dbReference>
<name>A0A9W6GQK1_9HYPH</name>
<dbReference type="Gene3D" id="2.40.128.130">
    <property type="entry name" value="Autotransporter beta-domain"/>
    <property type="match status" value="1"/>
</dbReference>
<keyword evidence="3" id="KW-1185">Reference proteome</keyword>
<dbReference type="SUPFAM" id="SSF103515">
    <property type="entry name" value="Autotransporter"/>
    <property type="match status" value="1"/>
</dbReference>
<reference evidence="2" key="1">
    <citation type="journal article" date="2023" name="Int. J. Syst. Evol. Microbiol.">
        <title>Methylocystis iwaonis sp. nov., a type II methane-oxidizing bacterium from surface soil of a rice paddy field in Japan, and emended description of the genus Methylocystis (ex Whittenbury et al. 1970) Bowman et al. 1993.</title>
        <authorList>
            <person name="Kaise H."/>
            <person name="Sawadogo J.B."/>
            <person name="Alam M.S."/>
            <person name="Ueno C."/>
            <person name="Dianou D."/>
            <person name="Shinjo R."/>
            <person name="Asakawa S."/>
        </authorList>
    </citation>
    <scope>NUCLEOTIDE SEQUENCE</scope>
    <source>
        <strain evidence="2">LMG27198</strain>
    </source>
</reference>
<dbReference type="RefSeq" id="WP_281799738.1">
    <property type="nucleotide sequence ID" value="NZ_BSEC01000001.1"/>
</dbReference>
<gene>
    <name evidence="2" type="ORF">LMG27198_01730</name>
</gene>
<evidence type="ECO:0000259" key="1">
    <source>
        <dbReference type="PROSITE" id="PS51208"/>
    </source>
</evidence>
<dbReference type="PROSITE" id="PS51208">
    <property type="entry name" value="AUTOTRANSPORTER"/>
    <property type="match status" value="1"/>
</dbReference>
<comment type="caution">
    <text evidence="2">The sequence shown here is derived from an EMBL/GenBank/DDBJ whole genome shotgun (WGS) entry which is preliminary data.</text>
</comment>
<dbReference type="SMART" id="SM00869">
    <property type="entry name" value="Autotransporter"/>
    <property type="match status" value="1"/>
</dbReference>
<accession>A0A9W6GQK1</accession>
<evidence type="ECO:0000313" key="2">
    <source>
        <dbReference type="EMBL" id="GLI91181.1"/>
    </source>
</evidence>